<organism evidence="1 2">
    <name type="scientific">Solibacillus faecavium</name>
    <dbReference type="NCBI Taxonomy" id="2762221"/>
    <lineage>
        <taxon>Bacteria</taxon>
        <taxon>Bacillati</taxon>
        <taxon>Bacillota</taxon>
        <taxon>Bacilli</taxon>
        <taxon>Bacillales</taxon>
        <taxon>Caryophanaceae</taxon>
        <taxon>Solibacillus</taxon>
    </lineage>
</organism>
<dbReference type="EMBL" id="JACSPZ010000002">
    <property type="protein sequence ID" value="MBD8035973.1"/>
    <property type="molecule type" value="Genomic_DNA"/>
</dbReference>
<reference evidence="1 2" key="1">
    <citation type="submission" date="2020-08" db="EMBL/GenBank/DDBJ databases">
        <title>A Genomic Blueprint of the Chicken Gut Microbiome.</title>
        <authorList>
            <person name="Gilroy R."/>
            <person name="Ravi A."/>
            <person name="Getino M."/>
            <person name="Pursley I."/>
            <person name="Horton D.L."/>
            <person name="Alikhan N.-F."/>
            <person name="Baker D."/>
            <person name="Gharbi K."/>
            <person name="Hall N."/>
            <person name="Watson M."/>
            <person name="Adriaenssens E.M."/>
            <person name="Foster-Nyarko E."/>
            <person name="Jarju S."/>
            <person name="Secka A."/>
            <person name="Antonio M."/>
            <person name="Oren A."/>
            <person name="Chaudhuri R."/>
            <person name="La Ragione R.M."/>
            <person name="Hildebrand F."/>
            <person name="Pallen M.J."/>
        </authorList>
    </citation>
    <scope>NUCLEOTIDE SEQUENCE [LARGE SCALE GENOMIC DNA]</scope>
    <source>
        <strain evidence="1 2">A46</strain>
    </source>
</reference>
<accession>A0ABR8XVJ3</accession>
<gene>
    <name evidence="1" type="ORF">H9635_04415</name>
</gene>
<comment type="caution">
    <text evidence="1">The sequence shown here is derived from an EMBL/GenBank/DDBJ whole genome shotgun (WGS) entry which is preliminary data.</text>
</comment>
<name>A0ABR8XVJ3_9BACL</name>
<dbReference type="RefSeq" id="WP_191698943.1">
    <property type="nucleotide sequence ID" value="NZ_JACSPZ010000002.1"/>
</dbReference>
<sequence length="82" mass="8553">MKQVFLELASVVLRSGAGFPGGVASKLLSKSFATKAAATGATIFRARLIAKESAPTLRTTLFVEASILAAHPKLRVTLLGVK</sequence>
<keyword evidence="2" id="KW-1185">Reference proteome</keyword>
<proteinExistence type="predicted"/>
<evidence type="ECO:0000313" key="2">
    <source>
        <dbReference type="Proteomes" id="UP000619101"/>
    </source>
</evidence>
<evidence type="ECO:0000313" key="1">
    <source>
        <dbReference type="EMBL" id="MBD8035973.1"/>
    </source>
</evidence>
<protein>
    <submittedName>
        <fullName evidence="1">Uncharacterized protein</fullName>
    </submittedName>
</protein>
<dbReference type="Proteomes" id="UP000619101">
    <property type="component" value="Unassembled WGS sequence"/>
</dbReference>